<proteinExistence type="predicted"/>
<evidence type="ECO:0000259" key="1">
    <source>
        <dbReference type="Pfam" id="PF22483"/>
    </source>
</evidence>
<dbReference type="Pfam" id="PF22483">
    <property type="entry name" value="Mu-transpos_C_2"/>
    <property type="match status" value="1"/>
</dbReference>
<evidence type="ECO:0000313" key="3">
    <source>
        <dbReference type="Proteomes" id="UP000029998"/>
    </source>
</evidence>
<evidence type="ECO:0000313" key="2">
    <source>
        <dbReference type="EMBL" id="KGM54079.1"/>
    </source>
</evidence>
<protein>
    <recommendedName>
        <fullName evidence="1">Transposase for insertion sequence element IS21-like C-terminal domain-containing protein</fullName>
    </recommendedName>
</protein>
<dbReference type="STRING" id="1385517.N800_05760"/>
<dbReference type="Proteomes" id="UP000029998">
    <property type="component" value="Unassembled WGS sequence"/>
</dbReference>
<keyword evidence="3" id="KW-1185">Reference proteome</keyword>
<gene>
    <name evidence="2" type="ORF">N800_05760</name>
</gene>
<reference evidence="2 3" key="1">
    <citation type="submission" date="2013-08" db="EMBL/GenBank/DDBJ databases">
        <title>Genome sequencing of Lysobacter.</title>
        <authorList>
            <person name="Zhang S."/>
            <person name="Wang G."/>
        </authorList>
    </citation>
    <scope>NUCLEOTIDE SEQUENCE [LARGE SCALE GENOMIC DNA]</scope>
    <source>
        <strain evidence="2 3">GH1-9</strain>
    </source>
</reference>
<feature type="domain" description="Transposase for insertion sequence element IS21-like C-terminal" evidence="1">
    <location>
        <begin position="2"/>
        <end position="35"/>
    </location>
</feature>
<sequence length="163" mass="18050">MPYTLVGAKVNIKATRDTVMVFHRDRRVATHPRVGEPGCSTLREHQPAAHQAYSQDTSATLVAWADQQGGAIHRFVQHHIDRHRRPALSLQACRGLQRLGREYGPERLQAACERALRAHAASVSSVRSILKRGLDTAPTVSPEAANDDPLPAHENVRGAHYYI</sequence>
<comment type="caution">
    <text evidence="2">The sequence shown here is derived from an EMBL/GenBank/DDBJ whole genome shotgun (WGS) entry which is preliminary data.</text>
</comment>
<dbReference type="AlphaFoldDB" id="A0A0A0EU68"/>
<accession>A0A0A0EU68</accession>
<dbReference type="eggNOG" id="COG4584">
    <property type="taxonomic scope" value="Bacteria"/>
</dbReference>
<organism evidence="2 3">
    <name type="scientific">Lysobacter daejeonensis GH1-9</name>
    <dbReference type="NCBI Taxonomy" id="1385517"/>
    <lineage>
        <taxon>Bacteria</taxon>
        <taxon>Pseudomonadati</taxon>
        <taxon>Pseudomonadota</taxon>
        <taxon>Gammaproteobacteria</taxon>
        <taxon>Lysobacterales</taxon>
        <taxon>Lysobacteraceae</taxon>
        <taxon>Aerolutibacter</taxon>
    </lineage>
</organism>
<dbReference type="InterPro" id="IPR054353">
    <property type="entry name" value="IstA-like_C"/>
</dbReference>
<name>A0A0A0EU68_9GAMM</name>
<dbReference type="EMBL" id="AVPU01000017">
    <property type="protein sequence ID" value="KGM54079.1"/>
    <property type="molecule type" value="Genomic_DNA"/>
</dbReference>